<accession>A0A2B7YR07</accession>
<dbReference type="OrthoDB" id="408373at2759"/>
<feature type="domain" description="AB hydrolase-1" evidence="3">
    <location>
        <begin position="2"/>
        <end position="252"/>
    </location>
</feature>
<dbReference type="EMBL" id="PDNA01000020">
    <property type="protein sequence ID" value="PGH23755.1"/>
    <property type="molecule type" value="Genomic_DNA"/>
</dbReference>
<comment type="similarity">
    <text evidence="2">Belongs to the AB hydrolase superfamily. Epoxide hydrolase family.</text>
</comment>
<name>A0A2B7YR07_POLH7</name>
<evidence type="ECO:0000256" key="1">
    <source>
        <dbReference type="ARBA" id="ARBA00022801"/>
    </source>
</evidence>
<sequence length="274" mass="31107">MGLRVVAPDCMGYGRTDAPEFSPETAYRYGFKQCADDMKELARQLGTSTIILGGHDWGGLVVYRIALHHPDLVTHVFSVCTPYAAPLKKYISLETLVNTRLPFFGYQLQFASGELEKLIQSDKDIEQFLLALYGGRTGAGEDSFDVLKGVLLDKLGDLKRSRLLSEEELNYYVKEYSRHGVHGPLNWYRTRAQNHKDDIPLLGRTVDVPVLFIRATNDPALRPELARNMRKNIRDLQIAEVEAAHWALWQRPEECNAIITEWIEEVVFAGRGKL</sequence>
<protein>
    <recommendedName>
        <fullName evidence="3">AB hydrolase-1 domain-containing protein</fullName>
    </recommendedName>
</protein>
<dbReference type="InterPro" id="IPR000073">
    <property type="entry name" value="AB_hydrolase_1"/>
</dbReference>
<dbReference type="InterPro" id="IPR000639">
    <property type="entry name" value="Epox_hydrolase-like"/>
</dbReference>
<proteinExistence type="inferred from homology"/>
<dbReference type="PRINTS" id="PR00111">
    <property type="entry name" value="ABHYDROLASE"/>
</dbReference>
<dbReference type="PRINTS" id="PR00412">
    <property type="entry name" value="EPOXHYDRLASE"/>
</dbReference>
<evidence type="ECO:0000259" key="3">
    <source>
        <dbReference type="Pfam" id="PF00561"/>
    </source>
</evidence>
<keyword evidence="5" id="KW-1185">Reference proteome</keyword>
<dbReference type="Gene3D" id="3.40.50.1820">
    <property type="entry name" value="alpha/beta hydrolase"/>
    <property type="match status" value="1"/>
</dbReference>
<organism evidence="4 5">
    <name type="scientific">Polytolypa hystricis (strain UAMH7299)</name>
    <dbReference type="NCBI Taxonomy" id="1447883"/>
    <lineage>
        <taxon>Eukaryota</taxon>
        <taxon>Fungi</taxon>
        <taxon>Dikarya</taxon>
        <taxon>Ascomycota</taxon>
        <taxon>Pezizomycotina</taxon>
        <taxon>Eurotiomycetes</taxon>
        <taxon>Eurotiomycetidae</taxon>
        <taxon>Onygenales</taxon>
        <taxon>Onygenales incertae sedis</taxon>
        <taxon>Polytolypa</taxon>
    </lineage>
</organism>
<keyword evidence="1" id="KW-0378">Hydrolase</keyword>
<dbReference type="Proteomes" id="UP000224634">
    <property type="component" value="Unassembled WGS sequence"/>
</dbReference>
<evidence type="ECO:0000313" key="4">
    <source>
        <dbReference type="EMBL" id="PGH23755.1"/>
    </source>
</evidence>
<dbReference type="SUPFAM" id="SSF53474">
    <property type="entry name" value="alpha/beta-Hydrolases"/>
    <property type="match status" value="1"/>
</dbReference>
<dbReference type="InterPro" id="IPR029058">
    <property type="entry name" value="AB_hydrolase_fold"/>
</dbReference>
<evidence type="ECO:0000313" key="5">
    <source>
        <dbReference type="Proteomes" id="UP000224634"/>
    </source>
</evidence>
<evidence type="ECO:0000256" key="2">
    <source>
        <dbReference type="ARBA" id="ARBA00038334"/>
    </source>
</evidence>
<dbReference type="GO" id="GO:0016787">
    <property type="term" value="F:hydrolase activity"/>
    <property type="evidence" value="ECO:0007669"/>
    <property type="project" value="UniProtKB-KW"/>
</dbReference>
<dbReference type="PANTHER" id="PTHR43329">
    <property type="entry name" value="EPOXIDE HYDROLASE"/>
    <property type="match status" value="1"/>
</dbReference>
<comment type="caution">
    <text evidence="4">The sequence shown here is derived from an EMBL/GenBank/DDBJ whole genome shotgun (WGS) entry which is preliminary data.</text>
</comment>
<gene>
    <name evidence="4" type="ORF">AJ80_02185</name>
</gene>
<dbReference type="STRING" id="1447883.A0A2B7YR07"/>
<reference evidence="4 5" key="1">
    <citation type="submission" date="2017-10" db="EMBL/GenBank/DDBJ databases">
        <title>Comparative genomics in systemic dimorphic fungi from Ajellomycetaceae.</title>
        <authorList>
            <person name="Munoz J.F."/>
            <person name="Mcewen J.G."/>
            <person name="Clay O.K."/>
            <person name="Cuomo C.A."/>
        </authorList>
    </citation>
    <scope>NUCLEOTIDE SEQUENCE [LARGE SCALE GENOMIC DNA]</scope>
    <source>
        <strain evidence="4 5">UAMH7299</strain>
    </source>
</reference>
<dbReference type="Pfam" id="PF00561">
    <property type="entry name" value="Abhydrolase_1"/>
    <property type="match status" value="1"/>
</dbReference>
<dbReference type="AlphaFoldDB" id="A0A2B7YR07"/>